<evidence type="ECO:0000256" key="4">
    <source>
        <dbReference type="ARBA" id="ARBA00022989"/>
    </source>
</evidence>
<dbReference type="PANTHER" id="PTHR11003">
    <property type="entry name" value="POTASSIUM CHANNEL, SUBFAMILY K"/>
    <property type="match status" value="1"/>
</dbReference>
<evidence type="ECO:0000313" key="10">
    <source>
        <dbReference type="EMBL" id="CAF1021092.1"/>
    </source>
</evidence>
<feature type="transmembrane region" description="Helical" evidence="8">
    <location>
        <begin position="48"/>
        <end position="71"/>
    </location>
</feature>
<dbReference type="Proteomes" id="UP000663829">
    <property type="component" value="Unassembled WGS sequence"/>
</dbReference>
<sequence>MGSLANEILIQLKRFLVEGELPWSDCVYYSMTVVTTIGYGHIIPKTSFAKILTMLVATVGIVLNFVFIAALGECIKRNMDRFSSPFLQKFDEENRKWKFVVKFFTYGLFGTTLILVLAVLVSHVEQWTYLDAFYFVYVTLSTVGDQVYIALLIQTTADYFSEHSMEIMKLAATNIVRFNCGTYIVTQEKDNFYKRFMLSNNYLKTKHQRPSTQSLINKQQLSSPRRSRIRPTLHRKLSDLRESLKLKRVIADNSDRRMSTWSHASTNTGIDFDNRQKIDNHNQIISDLQEIAESKC</sequence>
<keyword evidence="4 8" id="KW-1133">Transmembrane helix</keyword>
<evidence type="ECO:0000256" key="8">
    <source>
        <dbReference type="SAM" id="Phobius"/>
    </source>
</evidence>
<feature type="transmembrane region" description="Helical" evidence="8">
    <location>
        <begin position="99"/>
        <end position="120"/>
    </location>
</feature>
<dbReference type="GO" id="GO:0005886">
    <property type="term" value="C:plasma membrane"/>
    <property type="evidence" value="ECO:0007669"/>
    <property type="project" value="TreeGrafter"/>
</dbReference>
<keyword evidence="7" id="KW-0407">Ion channel</keyword>
<dbReference type="Pfam" id="PF07885">
    <property type="entry name" value="Ion_trans_2"/>
    <property type="match status" value="2"/>
</dbReference>
<keyword evidence="12" id="KW-1185">Reference proteome</keyword>
<dbReference type="OrthoDB" id="297496at2759"/>
<dbReference type="Proteomes" id="UP000681722">
    <property type="component" value="Unassembled WGS sequence"/>
</dbReference>
<feature type="transmembrane region" description="Helical" evidence="8">
    <location>
        <begin position="21"/>
        <end position="42"/>
    </location>
</feature>
<comment type="caution">
    <text evidence="10">The sequence shown here is derived from an EMBL/GenBank/DDBJ whole genome shotgun (WGS) entry which is preliminary data.</text>
</comment>
<keyword evidence="2" id="KW-0813">Transport</keyword>
<gene>
    <name evidence="10" type="ORF">GPM918_LOCUS14784</name>
    <name evidence="11" type="ORF">SRO942_LOCUS14784</name>
</gene>
<organism evidence="10 12">
    <name type="scientific">Didymodactylos carnosus</name>
    <dbReference type="NCBI Taxonomy" id="1234261"/>
    <lineage>
        <taxon>Eukaryota</taxon>
        <taxon>Metazoa</taxon>
        <taxon>Spiralia</taxon>
        <taxon>Gnathifera</taxon>
        <taxon>Rotifera</taxon>
        <taxon>Eurotatoria</taxon>
        <taxon>Bdelloidea</taxon>
        <taxon>Philodinida</taxon>
        <taxon>Philodinidae</taxon>
        <taxon>Didymodactylos</taxon>
    </lineage>
</organism>
<reference evidence="10" key="1">
    <citation type="submission" date="2021-02" db="EMBL/GenBank/DDBJ databases">
        <authorList>
            <person name="Nowell W R."/>
        </authorList>
    </citation>
    <scope>NUCLEOTIDE SEQUENCE</scope>
</reference>
<keyword evidence="6 8" id="KW-0472">Membrane</keyword>
<evidence type="ECO:0000259" key="9">
    <source>
        <dbReference type="Pfam" id="PF07885"/>
    </source>
</evidence>
<proteinExistence type="predicted"/>
<evidence type="ECO:0000256" key="7">
    <source>
        <dbReference type="ARBA" id="ARBA00023303"/>
    </source>
</evidence>
<evidence type="ECO:0000256" key="2">
    <source>
        <dbReference type="ARBA" id="ARBA00022448"/>
    </source>
</evidence>
<keyword evidence="5" id="KW-0406">Ion transport</keyword>
<dbReference type="Gene3D" id="1.10.287.70">
    <property type="match status" value="1"/>
</dbReference>
<dbReference type="InterPro" id="IPR003280">
    <property type="entry name" value="2pore_dom_K_chnl"/>
</dbReference>
<feature type="transmembrane region" description="Helical" evidence="8">
    <location>
        <begin position="132"/>
        <end position="153"/>
    </location>
</feature>
<dbReference type="EMBL" id="CAJOBC010003612">
    <property type="protein sequence ID" value="CAF3792507.1"/>
    <property type="molecule type" value="Genomic_DNA"/>
</dbReference>
<keyword evidence="3 8" id="KW-0812">Transmembrane</keyword>
<evidence type="ECO:0000313" key="11">
    <source>
        <dbReference type="EMBL" id="CAF3792507.1"/>
    </source>
</evidence>
<dbReference type="SUPFAM" id="SSF81324">
    <property type="entry name" value="Voltage-gated potassium channels"/>
    <property type="match status" value="2"/>
</dbReference>
<dbReference type="EMBL" id="CAJNOQ010003612">
    <property type="protein sequence ID" value="CAF1021092.1"/>
    <property type="molecule type" value="Genomic_DNA"/>
</dbReference>
<accession>A0A814IAY5</accession>
<dbReference type="GO" id="GO:0022841">
    <property type="term" value="F:potassium ion leak channel activity"/>
    <property type="evidence" value="ECO:0007669"/>
    <property type="project" value="TreeGrafter"/>
</dbReference>
<evidence type="ECO:0000256" key="5">
    <source>
        <dbReference type="ARBA" id="ARBA00023065"/>
    </source>
</evidence>
<dbReference type="AlphaFoldDB" id="A0A814IAY5"/>
<feature type="domain" description="Potassium channel" evidence="9">
    <location>
        <begin position="20"/>
        <end position="75"/>
    </location>
</feature>
<dbReference type="GO" id="GO:0030322">
    <property type="term" value="P:stabilization of membrane potential"/>
    <property type="evidence" value="ECO:0007669"/>
    <property type="project" value="TreeGrafter"/>
</dbReference>
<evidence type="ECO:0000256" key="1">
    <source>
        <dbReference type="ARBA" id="ARBA00004141"/>
    </source>
</evidence>
<dbReference type="GO" id="GO:0015271">
    <property type="term" value="F:outward rectifier potassium channel activity"/>
    <property type="evidence" value="ECO:0007669"/>
    <property type="project" value="TreeGrafter"/>
</dbReference>
<evidence type="ECO:0000256" key="6">
    <source>
        <dbReference type="ARBA" id="ARBA00023136"/>
    </source>
</evidence>
<dbReference type="PANTHER" id="PTHR11003:SF291">
    <property type="entry name" value="IP11374P"/>
    <property type="match status" value="1"/>
</dbReference>
<comment type="subcellular location">
    <subcellularLocation>
        <location evidence="1">Membrane</location>
        <topology evidence="1">Multi-pass membrane protein</topology>
    </subcellularLocation>
</comment>
<evidence type="ECO:0000313" key="12">
    <source>
        <dbReference type="Proteomes" id="UP000663829"/>
    </source>
</evidence>
<protein>
    <recommendedName>
        <fullName evidence="9">Potassium channel domain-containing protein</fullName>
    </recommendedName>
</protein>
<dbReference type="InterPro" id="IPR013099">
    <property type="entry name" value="K_chnl_dom"/>
</dbReference>
<feature type="domain" description="Potassium channel" evidence="9">
    <location>
        <begin position="112"/>
        <end position="144"/>
    </location>
</feature>
<evidence type="ECO:0000256" key="3">
    <source>
        <dbReference type="ARBA" id="ARBA00022692"/>
    </source>
</evidence>
<name>A0A814IAY5_9BILA</name>